<sequence>MTARIQPPAPVSTVRIGQKSASLGKRIALRGEAPEGVAVYRIAPASWHGIRDFAVFQGEQVIGFLTKRGTARHADHYRMFCPAQGRACAGTRERMIDAVRDLVAVHEQATS</sequence>
<organism evidence="1 2">
    <name type="scientific">Actinopolyspora erythraea</name>
    <dbReference type="NCBI Taxonomy" id="414996"/>
    <lineage>
        <taxon>Bacteria</taxon>
        <taxon>Bacillati</taxon>
        <taxon>Actinomycetota</taxon>
        <taxon>Actinomycetes</taxon>
        <taxon>Actinopolysporales</taxon>
        <taxon>Actinopolysporaceae</taxon>
        <taxon>Actinopolyspora</taxon>
    </lineage>
</organism>
<accession>A0ABR4WY50</accession>
<dbReference type="EMBL" id="JPMV01000046">
    <property type="protein sequence ID" value="KGI79320.1"/>
    <property type="molecule type" value="Genomic_DNA"/>
</dbReference>
<keyword evidence="2" id="KW-1185">Reference proteome</keyword>
<gene>
    <name evidence="1" type="ORF">IL38_23710</name>
</gene>
<dbReference type="RefSeq" id="WP_043578760.1">
    <property type="nucleotide sequence ID" value="NZ_KN214181.1"/>
</dbReference>
<protein>
    <submittedName>
        <fullName evidence="1">Uncharacterized protein</fullName>
    </submittedName>
</protein>
<proteinExistence type="predicted"/>
<evidence type="ECO:0000313" key="1">
    <source>
        <dbReference type="EMBL" id="KGI79320.1"/>
    </source>
</evidence>
<evidence type="ECO:0000313" key="2">
    <source>
        <dbReference type="Proteomes" id="UP000029737"/>
    </source>
</evidence>
<name>A0ABR4WY50_9ACTN</name>
<reference evidence="1 2" key="1">
    <citation type="journal article" date="2014" name="PLoS ONE">
        <title>Identification and Characterization of a New Erythromycin Biosynthetic Gene Cluster in Actinopolyspora erythraea YIM90600, a Novel Erythronolide-Producing Halophilic Actinomycete Isolated from Salt Field.</title>
        <authorList>
            <person name="Chen D."/>
            <person name="Feng J."/>
            <person name="Huang L."/>
            <person name="Zhang Q."/>
            <person name="Wu J."/>
            <person name="Zhu X."/>
            <person name="Duan Y."/>
            <person name="Xu Z."/>
        </authorList>
    </citation>
    <scope>NUCLEOTIDE SEQUENCE [LARGE SCALE GENOMIC DNA]</scope>
    <source>
        <strain evidence="1 2">YIM90600</strain>
    </source>
</reference>
<comment type="caution">
    <text evidence="1">The sequence shown here is derived from an EMBL/GenBank/DDBJ whole genome shotgun (WGS) entry which is preliminary data.</text>
</comment>
<dbReference type="Proteomes" id="UP000029737">
    <property type="component" value="Unassembled WGS sequence"/>
</dbReference>